<evidence type="ECO:0000259" key="2">
    <source>
        <dbReference type="SMART" id="SM00477"/>
    </source>
</evidence>
<evidence type="ECO:0000313" key="4">
    <source>
        <dbReference type="EMBL" id="KAI7811234.1"/>
    </source>
</evidence>
<gene>
    <name evidence="4" type="ORF">IRJ41_011950</name>
</gene>
<reference evidence="4" key="1">
    <citation type="submission" date="2021-02" db="EMBL/GenBank/DDBJ databases">
        <title>Comparative genomics reveals that relaxation of natural selection precedes convergent phenotypic evolution of cavefish.</title>
        <authorList>
            <person name="Peng Z."/>
        </authorList>
    </citation>
    <scope>NUCLEOTIDE SEQUENCE</scope>
    <source>
        <tissue evidence="4">Muscle</tissue>
    </source>
</reference>
<keyword evidence="5" id="KW-1185">Reference proteome</keyword>
<dbReference type="InterPro" id="IPR001604">
    <property type="entry name" value="Endo_G_ENPP1-like_dom"/>
</dbReference>
<dbReference type="InterPro" id="IPR020821">
    <property type="entry name" value="ENPP1-3/EXOG-like_nuc-like"/>
</dbReference>
<dbReference type="OrthoDB" id="69221at2759"/>
<dbReference type="PANTHER" id="PTHR21472">
    <property type="entry name" value="ENDONUCLEASE DOMAIN-CONTAINING 1 PROTEIN ENDOD1"/>
    <property type="match status" value="1"/>
</dbReference>
<protein>
    <submittedName>
        <fullName evidence="4">Endonuclease domain-containing 1 protein-like</fullName>
    </submittedName>
</protein>
<dbReference type="GO" id="GO:0016787">
    <property type="term" value="F:hydrolase activity"/>
    <property type="evidence" value="ECO:0007669"/>
    <property type="project" value="InterPro"/>
</dbReference>
<dbReference type="SUPFAM" id="SSF54060">
    <property type="entry name" value="His-Me finger endonucleases"/>
    <property type="match status" value="1"/>
</dbReference>
<accession>A0A9W7WZU3</accession>
<keyword evidence="1" id="KW-0732">Signal</keyword>
<feature type="chain" id="PRO_5040896080" evidence="1">
    <location>
        <begin position="20"/>
        <end position="277"/>
    </location>
</feature>
<comment type="caution">
    <text evidence="4">The sequence shown here is derived from an EMBL/GenBank/DDBJ whole genome shotgun (WGS) entry which is preliminary data.</text>
</comment>
<dbReference type="InterPro" id="IPR039015">
    <property type="entry name" value="ENDOD1"/>
</dbReference>
<dbReference type="Proteomes" id="UP001059041">
    <property type="component" value="Linkage Group LG4"/>
</dbReference>
<dbReference type="GO" id="GO:0003676">
    <property type="term" value="F:nucleic acid binding"/>
    <property type="evidence" value="ECO:0007669"/>
    <property type="project" value="InterPro"/>
</dbReference>
<sequence length="277" mass="30991">MVIKMFFLVMLFLLSGGSAEVVTDFQKACGGFFKNGISPTVLPGTQYKQICQTLDNQAYYATLYDTENKIPVYSAYVFEGKMGCDRSDKWYIEPQLDVLDNSKKNMESGSNIPLINQASNADYANSEFDKGHLAPVRQANSQECAYATFTLTNAAPQNPSFNRGKWNKLEKDMVNMVTSHCRMETAHIVTGVVPSVNNKKIINNRVNVPSHFWTAYCCHHITSNQLSSGGAIGENIKTETPPEQMTVRGLEQELTKYYGVSFILFDNNCRDANHVAF</sequence>
<keyword evidence="4" id="KW-0540">Nuclease</keyword>
<dbReference type="Pfam" id="PF01223">
    <property type="entry name" value="Endonuclease_NS"/>
    <property type="match status" value="1"/>
</dbReference>
<dbReference type="InterPro" id="IPR044929">
    <property type="entry name" value="DNA/RNA_non-sp_Endonuclease_sf"/>
</dbReference>
<dbReference type="GO" id="GO:0004519">
    <property type="term" value="F:endonuclease activity"/>
    <property type="evidence" value="ECO:0007669"/>
    <property type="project" value="UniProtKB-KW"/>
</dbReference>
<evidence type="ECO:0000313" key="5">
    <source>
        <dbReference type="Proteomes" id="UP001059041"/>
    </source>
</evidence>
<evidence type="ECO:0000259" key="3">
    <source>
        <dbReference type="SMART" id="SM00892"/>
    </source>
</evidence>
<keyword evidence="4" id="KW-0378">Hydrolase</keyword>
<name>A0A9W7WZU3_TRIRA</name>
<dbReference type="GO" id="GO:0046872">
    <property type="term" value="F:metal ion binding"/>
    <property type="evidence" value="ECO:0007669"/>
    <property type="project" value="InterPro"/>
</dbReference>
<dbReference type="Gene3D" id="3.40.570.10">
    <property type="entry name" value="Extracellular Endonuclease, subunit A"/>
    <property type="match status" value="1"/>
</dbReference>
<dbReference type="PANTHER" id="PTHR21472:SF30">
    <property type="entry name" value="ENDONUCLEASE DOMAIN-CONTAINING 1 PROTEIN-RELATED"/>
    <property type="match status" value="1"/>
</dbReference>
<evidence type="ECO:0000256" key="1">
    <source>
        <dbReference type="SAM" id="SignalP"/>
    </source>
</evidence>
<feature type="domain" description="ENPP1-3/EXOG-like endonuclease/phosphodiesterase" evidence="2">
    <location>
        <begin position="57"/>
        <end position="271"/>
    </location>
</feature>
<proteinExistence type="predicted"/>
<dbReference type="AlphaFoldDB" id="A0A9W7WZU3"/>
<feature type="domain" description="DNA/RNA non-specific endonuclease/pyrophosphatase/phosphodiesterase" evidence="3">
    <location>
        <begin position="56"/>
        <end position="272"/>
    </location>
</feature>
<feature type="signal peptide" evidence="1">
    <location>
        <begin position="1"/>
        <end position="19"/>
    </location>
</feature>
<dbReference type="SMART" id="SM00477">
    <property type="entry name" value="NUC"/>
    <property type="match status" value="1"/>
</dbReference>
<keyword evidence="4" id="KW-0255">Endonuclease</keyword>
<dbReference type="EMBL" id="JAFHDT010000004">
    <property type="protein sequence ID" value="KAI7811234.1"/>
    <property type="molecule type" value="Genomic_DNA"/>
</dbReference>
<dbReference type="InterPro" id="IPR044925">
    <property type="entry name" value="His-Me_finger_sf"/>
</dbReference>
<organism evidence="4 5">
    <name type="scientific">Triplophysa rosa</name>
    <name type="common">Cave loach</name>
    <dbReference type="NCBI Taxonomy" id="992332"/>
    <lineage>
        <taxon>Eukaryota</taxon>
        <taxon>Metazoa</taxon>
        <taxon>Chordata</taxon>
        <taxon>Craniata</taxon>
        <taxon>Vertebrata</taxon>
        <taxon>Euteleostomi</taxon>
        <taxon>Actinopterygii</taxon>
        <taxon>Neopterygii</taxon>
        <taxon>Teleostei</taxon>
        <taxon>Ostariophysi</taxon>
        <taxon>Cypriniformes</taxon>
        <taxon>Nemacheilidae</taxon>
        <taxon>Triplophysa</taxon>
    </lineage>
</organism>
<dbReference type="SMART" id="SM00892">
    <property type="entry name" value="Endonuclease_NS"/>
    <property type="match status" value="1"/>
</dbReference>